<feature type="compositionally biased region" description="Polar residues" evidence="2">
    <location>
        <begin position="339"/>
        <end position="352"/>
    </location>
</feature>
<keyword evidence="1" id="KW-0175">Coiled coil</keyword>
<dbReference type="RefSeq" id="XP_007409342.1">
    <property type="nucleotide sequence ID" value="XM_007409280.1"/>
</dbReference>
<accession>F4RJU8</accession>
<dbReference type="eggNOG" id="KOG4568">
    <property type="taxonomic scope" value="Eukaryota"/>
</dbReference>
<evidence type="ECO:0000313" key="3">
    <source>
        <dbReference type="EMBL" id="EGG07435.1"/>
    </source>
</evidence>
<feature type="compositionally biased region" description="Low complexity" evidence="2">
    <location>
        <begin position="285"/>
        <end position="296"/>
    </location>
</feature>
<dbReference type="VEuPathDB" id="FungiDB:MELLADRAFT_85806"/>
<keyword evidence="4" id="KW-1185">Reference proteome</keyword>
<proteinExistence type="predicted"/>
<reference evidence="4" key="1">
    <citation type="journal article" date="2011" name="Proc. Natl. Acad. Sci. U.S.A.">
        <title>Obligate biotrophy features unraveled by the genomic analysis of rust fungi.</title>
        <authorList>
            <person name="Duplessis S."/>
            <person name="Cuomo C.A."/>
            <person name="Lin Y.-C."/>
            <person name="Aerts A."/>
            <person name="Tisserant E."/>
            <person name="Veneault-Fourrey C."/>
            <person name="Joly D.L."/>
            <person name="Hacquard S."/>
            <person name="Amselem J."/>
            <person name="Cantarel B.L."/>
            <person name="Chiu R."/>
            <person name="Coutinho P.M."/>
            <person name="Feau N."/>
            <person name="Field M."/>
            <person name="Frey P."/>
            <person name="Gelhaye E."/>
            <person name="Goldberg J."/>
            <person name="Grabherr M.G."/>
            <person name="Kodira C.D."/>
            <person name="Kohler A."/>
            <person name="Kuees U."/>
            <person name="Lindquist E.A."/>
            <person name="Lucas S.M."/>
            <person name="Mago R."/>
            <person name="Mauceli E."/>
            <person name="Morin E."/>
            <person name="Murat C."/>
            <person name="Pangilinan J.L."/>
            <person name="Park R."/>
            <person name="Pearson M."/>
            <person name="Quesneville H."/>
            <person name="Rouhier N."/>
            <person name="Sakthikumar S."/>
            <person name="Salamov A.A."/>
            <person name="Schmutz J."/>
            <person name="Selles B."/>
            <person name="Shapiro H."/>
            <person name="Tanguay P."/>
            <person name="Tuskan G.A."/>
            <person name="Henrissat B."/>
            <person name="Van de Peer Y."/>
            <person name="Rouze P."/>
            <person name="Ellis J.G."/>
            <person name="Dodds P.N."/>
            <person name="Schein J.E."/>
            <person name="Zhong S."/>
            <person name="Hamelin R.C."/>
            <person name="Grigoriev I.V."/>
            <person name="Szabo L.J."/>
            <person name="Martin F."/>
        </authorList>
    </citation>
    <scope>NUCLEOTIDE SEQUENCE [LARGE SCALE GENOMIC DNA]</scope>
    <source>
        <strain evidence="4">98AG31 / pathotype 3-4-7</strain>
    </source>
</reference>
<evidence type="ECO:0000313" key="4">
    <source>
        <dbReference type="Proteomes" id="UP000001072"/>
    </source>
</evidence>
<feature type="region of interest" description="Disordered" evidence="2">
    <location>
        <begin position="223"/>
        <end position="254"/>
    </location>
</feature>
<dbReference type="Proteomes" id="UP000001072">
    <property type="component" value="Unassembled WGS sequence"/>
</dbReference>
<protein>
    <submittedName>
        <fullName evidence="3">Uncharacterized protein</fullName>
    </submittedName>
</protein>
<feature type="coiled-coil region" evidence="1">
    <location>
        <begin position="375"/>
        <end position="461"/>
    </location>
</feature>
<feature type="compositionally biased region" description="Basic and acidic residues" evidence="2">
    <location>
        <begin position="143"/>
        <end position="152"/>
    </location>
</feature>
<dbReference type="OrthoDB" id="2507776at2759"/>
<name>F4RJU8_MELLP</name>
<evidence type="ECO:0000256" key="1">
    <source>
        <dbReference type="SAM" id="Coils"/>
    </source>
</evidence>
<dbReference type="InParanoid" id="F4RJU8"/>
<feature type="coiled-coil region" evidence="1">
    <location>
        <begin position="8"/>
        <end position="109"/>
    </location>
</feature>
<feature type="region of interest" description="Disordered" evidence="2">
    <location>
        <begin position="143"/>
        <end position="172"/>
    </location>
</feature>
<dbReference type="EMBL" id="GL883104">
    <property type="protein sequence ID" value="EGG07435.1"/>
    <property type="molecule type" value="Genomic_DNA"/>
</dbReference>
<dbReference type="GeneID" id="18933963"/>
<dbReference type="KEGG" id="mlr:MELLADRAFT_85806"/>
<gene>
    <name evidence="3" type="ORF">MELLADRAFT_85806</name>
</gene>
<organism evidence="4">
    <name type="scientific">Melampsora larici-populina (strain 98AG31 / pathotype 3-4-7)</name>
    <name type="common">Poplar leaf rust fungus</name>
    <dbReference type="NCBI Taxonomy" id="747676"/>
    <lineage>
        <taxon>Eukaryota</taxon>
        <taxon>Fungi</taxon>
        <taxon>Dikarya</taxon>
        <taxon>Basidiomycota</taxon>
        <taxon>Pucciniomycotina</taxon>
        <taxon>Pucciniomycetes</taxon>
        <taxon>Pucciniales</taxon>
        <taxon>Melampsoraceae</taxon>
        <taxon>Melampsora</taxon>
    </lineage>
</organism>
<dbReference type="HOGENOM" id="CLU_565082_0_0_1"/>
<sequence length="483" mass="56591">MEAIEIDNERLKADLKYNKDRLGNLQDQVYELKQELESEIEKKERIEEEMRNTIVRHKSMMKKMKEENVNQAKENESLEMKLGQVEMRLKECVETMEKDRIELEGLRDELIVSQPRRSNQTTKLVIPTNTDDDDFSKKIRFGRTEEETVRDQQDEDEDDYGDRTGTVMDKGEIPYHPTGLDPSNKKSQVPIHQKVQTVTQTKEELEIELRQAKRRIESLLEELGEKHQEQTPRLETQRSNENFKTRREEEERLRNMKHDPSLLCIKQDESLGLIQRLDNLEKHLTSFSSQSTSPHHQPQHHQDPTHLKGRWRKRGGKEEGEGSFGSSVGSSLPIWVTDPRSQASNASVTGSLSKSNRIGNMTKEMQEILGLKVLLNQSDDDRVKVEIENRELKQEIEELKNTNRMLEGAIENPMKVLKDYDKTVRLEKEIRELRREIENLNRKHIQQVDALNQEVVELESIIEVKVLKEAEIEAELQHYKYNT</sequence>
<feature type="region of interest" description="Disordered" evidence="2">
    <location>
        <begin position="285"/>
        <end position="352"/>
    </location>
</feature>
<dbReference type="AlphaFoldDB" id="F4RJU8"/>
<evidence type="ECO:0000256" key="2">
    <source>
        <dbReference type="SAM" id="MobiDB-lite"/>
    </source>
</evidence>